<dbReference type="OrthoDB" id="9788219at2"/>
<dbReference type="Pfam" id="PF04279">
    <property type="entry name" value="IspA"/>
    <property type="match status" value="1"/>
</dbReference>
<keyword evidence="5" id="KW-0997">Cell inner membrane</keyword>
<feature type="transmembrane region" description="Helical" evidence="5">
    <location>
        <begin position="146"/>
        <end position="171"/>
    </location>
</feature>
<feature type="transmembrane region" description="Helical" evidence="5">
    <location>
        <begin position="121"/>
        <end position="140"/>
    </location>
</feature>
<proteinExistence type="inferred from homology"/>
<comment type="function">
    <text evidence="5">Plays a role in cell envelope biogenesis, maintenance of cell envelope integrity and membrane homeostasis.</text>
</comment>
<dbReference type="AlphaFoldDB" id="A0A1M5N4A8"/>
<reference evidence="6 7" key="1">
    <citation type="submission" date="2016-11" db="EMBL/GenBank/DDBJ databases">
        <authorList>
            <person name="Jaros S."/>
            <person name="Januszkiewicz K."/>
            <person name="Wedrychowicz H."/>
        </authorList>
    </citation>
    <scope>NUCLEOTIDE SEQUENCE [LARGE SCALE GENOMIC DNA]</scope>
    <source>
        <strain evidence="6 7">CGMCC 1.7049</strain>
    </source>
</reference>
<keyword evidence="7" id="KW-1185">Reference proteome</keyword>
<dbReference type="HAMAP" id="MF_00189">
    <property type="entry name" value="YciB"/>
    <property type="match status" value="1"/>
</dbReference>
<name>A0A1M5N4A8_9GAMM</name>
<comment type="similarity">
    <text evidence="5">Belongs to the YciB family.</text>
</comment>
<organism evidence="6 7">
    <name type="scientific">Hydrocarboniphaga daqingensis</name>
    <dbReference type="NCBI Taxonomy" id="490188"/>
    <lineage>
        <taxon>Bacteria</taxon>
        <taxon>Pseudomonadati</taxon>
        <taxon>Pseudomonadota</taxon>
        <taxon>Gammaproteobacteria</taxon>
        <taxon>Nevskiales</taxon>
        <taxon>Nevskiaceae</taxon>
        <taxon>Hydrocarboniphaga</taxon>
    </lineage>
</organism>
<feature type="transmembrane region" description="Helical" evidence="5">
    <location>
        <begin position="50"/>
        <end position="68"/>
    </location>
</feature>
<dbReference type="STRING" id="490188.SAMN04488068_1622"/>
<evidence type="ECO:0000256" key="3">
    <source>
        <dbReference type="ARBA" id="ARBA00022989"/>
    </source>
</evidence>
<sequence>MKLLLEAGPLLGFLLVYAAAGIYAATAAMVLLSTLAVLIGRWRSGHYSRLSLFTLLVSALLGGLTLTLRDPRFIQYKPTIVLGAFALALGATQWTGRRVALQTMFGAVLTLPEPLWRRLNLAWALYFAAHAVINIAVAHYCSLETWVYFKVFGFGALTALFAVLHLPLIWGPLRAAVQARRAATAVR</sequence>
<evidence type="ECO:0000256" key="2">
    <source>
        <dbReference type="ARBA" id="ARBA00022692"/>
    </source>
</evidence>
<keyword evidence="4 5" id="KW-0472">Membrane</keyword>
<keyword evidence="3 5" id="KW-1133">Transmembrane helix</keyword>
<gene>
    <name evidence="5" type="primary">yciB</name>
    <name evidence="6" type="ORF">SAMN04488068_1622</name>
</gene>
<keyword evidence="1 5" id="KW-1003">Cell membrane</keyword>
<feature type="transmembrane region" description="Helical" evidence="5">
    <location>
        <begin position="12"/>
        <end position="38"/>
    </location>
</feature>
<protein>
    <recommendedName>
        <fullName evidence="5">Inner membrane-spanning protein YciB</fullName>
    </recommendedName>
</protein>
<dbReference type="PANTHER" id="PTHR36917">
    <property type="entry name" value="INTRACELLULAR SEPTATION PROTEIN A-RELATED"/>
    <property type="match status" value="1"/>
</dbReference>
<evidence type="ECO:0000256" key="1">
    <source>
        <dbReference type="ARBA" id="ARBA00022475"/>
    </source>
</evidence>
<evidence type="ECO:0000256" key="4">
    <source>
        <dbReference type="ARBA" id="ARBA00023136"/>
    </source>
</evidence>
<dbReference type="RefSeq" id="WP_072896333.1">
    <property type="nucleotide sequence ID" value="NZ_FQWZ01000003.1"/>
</dbReference>
<feature type="transmembrane region" description="Helical" evidence="5">
    <location>
        <begin position="80"/>
        <end position="100"/>
    </location>
</feature>
<dbReference type="EMBL" id="FQWZ01000003">
    <property type="protein sequence ID" value="SHG84406.1"/>
    <property type="molecule type" value="Genomic_DNA"/>
</dbReference>
<dbReference type="GO" id="GO:0005886">
    <property type="term" value="C:plasma membrane"/>
    <property type="evidence" value="ECO:0007669"/>
    <property type="project" value="UniProtKB-SubCell"/>
</dbReference>
<evidence type="ECO:0000313" key="7">
    <source>
        <dbReference type="Proteomes" id="UP000199758"/>
    </source>
</evidence>
<keyword evidence="2 5" id="KW-0812">Transmembrane</keyword>
<dbReference type="InterPro" id="IPR006008">
    <property type="entry name" value="YciB"/>
</dbReference>
<dbReference type="PANTHER" id="PTHR36917:SF1">
    <property type="entry name" value="INNER MEMBRANE-SPANNING PROTEIN YCIB"/>
    <property type="match status" value="1"/>
</dbReference>
<dbReference type="Proteomes" id="UP000199758">
    <property type="component" value="Unassembled WGS sequence"/>
</dbReference>
<accession>A0A1M5N4A8</accession>
<comment type="subcellular location">
    <subcellularLocation>
        <location evidence="5">Cell inner membrane</location>
        <topology evidence="5">Multi-pass membrane protein</topology>
    </subcellularLocation>
</comment>
<evidence type="ECO:0000313" key="6">
    <source>
        <dbReference type="EMBL" id="SHG84406.1"/>
    </source>
</evidence>
<evidence type="ECO:0000256" key="5">
    <source>
        <dbReference type="HAMAP-Rule" id="MF_00189"/>
    </source>
</evidence>